<organism evidence="2 3">
    <name type="scientific">Paenibacillus albiflavus</name>
    <dbReference type="NCBI Taxonomy" id="2545760"/>
    <lineage>
        <taxon>Bacteria</taxon>
        <taxon>Bacillati</taxon>
        <taxon>Bacillota</taxon>
        <taxon>Bacilli</taxon>
        <taxon>Bacillales</taxon>
        <taxon>Paenibacillaceae</taxon>
        <taxon>Paenibacillus</taxon>
    </lineage>
</organism>
<evidence type="ECO:0000259" key="1">
    <source>
        <dbReference type="Pfam" id="PF21926"/>
    </source>
</evidence>
<accession>A0A4R4E5E5</accession>
<dbReference type="AlphaFoldDB" id="A0A4R4E5E5"/>
<gene>
    <name evidence="2" type="ORF">E0485_22095</name>
</gene>
<dbReference type="InterPro" id="IPR016181">
    <property type="entry name" value="Acyl_CoA_acyltransferase"/>
</dbReference>
<name>A0A4R4E5E5_9BACL</name>
<sequence>MSEAESYQFDIAQGLFREKAIRLHHQRYEEVGFFASEEADPYEKLSKYFMAQTSDQNVVGVTRLINTQLEDLPTIKNFHIYDINKAKLNQIEPNRIAEISAFTKMPAHDVGMGLIKTVLQYSLQAGLTHWICCIDERVYNYMHRMFKFPFQVIGEPKVYLGSSTVPCILNLKECLSNLKERRSKLHEYFMENEQEALKVSL</sequence>
<dbReference type="Gene3D" id="3.40.630.30">
    <property type="match status" value="1"/>
</dbReference>
<evidence type="ECO:0000313" key="3">
    <source>
        <dbReference type="Proteomes" id="UP000295418"/>
    </source>
</evidence>
<comment type="caution">
    <text evidence="2">The sequence shown here is derived from an EMBL/GenBank/DDBJ whole genome shotgun (WGS) entry which is preliminary data.</text>
</comment>
<reference evidence="2 3" key="1">
    <citation type="submission" date="2019-03" db="EMBL/GenBank/DDBJ databases">
        <authorList>
            <person name="Kim M.K.M."/>
        </authorList>
    </citation>
    <scope>NUCLEOTIDE SEQUENCE [LARGE SCALE GENOMIC DNA]</scope>
    <source>
        <strain evidence="2 3">18JY21-1</strain>
    </source>
</reference>
<proteinExistence type="predicted"/>
<protein>
    <recommendedName>
        <fullName evidence="1">N-acyl amino acid synthase FeeM catalytic core domain-containing protein</fullName>
    </recommendedName>
</protein>
<evidence type="ECO:0000313" key="2">
    <source>
        <dbReference type="EMBL" id="TCZ72858.1"/>
    </source>
</evidence>
<dbReference type="InterPro" id="IPR054597">
    <property type="entry name" value="FeeM_cat"/>
</dbReference>
<dbReference type="Pfam" id="PF21926">
    <property type="entry name" value="FeeM"/>
    <property type="match status" value="1"/>
</dbReference>
<dbReference type="Proteomes" id="UP000295418">
    <property type="component" value="Unassembled WGS sequence"/>
</dbReference>
<dbReference type="EMBL" id="SKFG01000037">
    <property type="protein sequence ID" value="TCZ72858.1"/>
    <property type="molecule type" value="Genomic_DNA"/>
</dbReference>
<dbReference type="SUPFAM" id="SSF55729">
    <property type="entry name" value="Acyl-CoA N-acyltransferases (Nat)"/>
    <property type="match status" value="1"/>
</dbReference>
<keyword evidence="3" id="KW-1185">Reference proteome</keyword>
<dbReference type="RefSeq" id="WP_132420227.1">
    <property type="nucleotide sequence ID" value="NZ_SKFG01000037.1"/>
</dbReference>
<feature type="domain" description="N-acyl amino acid synthase FeeM catalytic core" evidence="1">
    <location>
        <begin position="20"/>
        <end position="169"/>
    </location>
</feature>
<dbReference type="OrthoDB" id="2856575at2"/>